<dbReference type="KEGG" id="sgq:SGLAD_v1c07640"/>
<evidence type="ECO:0000256" key="7">
    <source>
        <dbReference type="ARBA" id="ARBA00022490"/>
    </source>
</evidence>
<dbReference type="Pfam" id="PF03484">
    <property type="entry name" value="B5"/>
    <property type="match status" value="1"/>
</dbReference>
<dbReference type="AlphaFoldDB" id="A0A4P7AJP0"/>
<evidence type="ECO:0000256" key="2">
    <source>
        <dbReference type="ARBA" id="ARBA00004496"/>
    </source>
</evidence>
<evidence type="ECO:0000256" key="3">
    <source>
        <dbReference type="ARBA" id="ARBA00008653"/>
    </source>
</evidence>
<dbReference type="InterPro" id="IPR005121">
    <property type="entry name" value="Fdx_antiC-bd"/>
</dbReference>
<evidence type="ECO:0000256" key="18">
    <source>
        <dbReference type="ARBA" id="ARBA00049255"/>
    </source>
</evidence>
<dbReference type="GO" id="GO:0009328">
    <property type="term" value="C:phenylalanine-tRNA ligase complex"/>
    <property type="evidence" value="ECO:0007669"/>
    <property type="project" value="TreeGrafter"/>
</dbReference>
<evidence type="ECO:0000259" key="22">
    <source>
        <dbReference type="PROSITE" id="PS51483"/>
    </source>
</evidence>
<dbReference type="Pfam" id="PF17759">
    <property type="entry name" value="tRNA_synthFbeta"/>
    <property type="match status" value="1"/>
</dbReference>
<evidence type="ECO:0000256" key="11">
    <source>
        <dbReference type="ARBA" id="ARBA00022741"/>
    </source>
</evidence>
<organism evidence="23 24">
    <name type="scientific">Spiroplasma gladiatoris</name>
    <dbReference type="NCBI Taxonomy" id="2143"/>
    <lineage>
        <taxon>Bacteria</taxon>
        <taxon>Bacillati</taxon>
        <taxon>Mycoplasmatota</taxon>
        <taxon>Mollicutes</taxon>
        <taxon>Entomoplasmatales</taxon>
        <taxon>Spiroplasmataceae</taxon>
        <taxon>Spiroplasma</taxon>
    </lineage>
</organism>
<dbReference type="Gene3D" id="3.30.56.10">
    <property type="match status" value="2"/>
</dbReference>
<comment type="subcellular location">
    <subcellularLocation>
        <location evidence="2">Cytoplasm</location>
    </subcellularLocation>
</comment>
<evidence type="ECO:0000256" key="6">
    <source>
        <dbReference type="ARBA" id="ARBA00017032"/>
    </source>
</evidence>
<accession>A0A4P7AJP0</accession>
<sequence length="805" mass="92626">MRLTRNWLKNFIDLKDIRSEEITSALNSLGFEVEFKRVYRDLNDQLTLGHVGNVAPIEGTKLNFCFVDKGEELVSPIVCGASNVEEGQYVIVASPGKKISTGQILETKEIKGKTSEGMICSLSEIGLDQDVQTDIEKEGIYSIHTKNDLYSLIGSNEVLNLIGFNDVVWDVDLTLNRSDALGALQLAKELANYFNKDIKEYTSKLKQIPSIYHVSVSLKQSNLTDELVKSCAMELFDLKEVKNLNDSLLEPQIYSNQDIWLKFCGTKSTQNFWLDLANAITIETGQPILFLDPEKIKAQLYIENNSTDKKPFNYELMCADEVICSLGSQINSYFLPSSSTKQVLVVYLALNPILMRKHQKSNNISSVLMQRWIKPISSKLYNCASQRVHYWFDQYNLYSANTNIEVQIEPKDKPISIEVNLEYLNEFLGLDLTFEKIKKLFKNLDFKIEKTEKNSLIFNVDPLRTDIVNKADIAEEVARLYGYDNIKPHQQVLKATLKDKNLNNKLKNQVENYLIGIGFNNIKTYSLLNKEVVKKWDLFNINDEINLMSPLSNLRETYRLSLAQSAVEIAGSNYSKGNKNLKLYEIADVYNKNLVREKHLAILMSGKPYYQKAYNLDIEASYGLIKGIIDEILNQYQISIMDLEFKPISLKNDDIHPYLNTEITYKNQVIGFIFKLSPRYEQANKLDNTYLAELSLSRIEKLFDKKNIIKEISKYQKTSRDLTMILGQDCLYNEIIKTITKDINYLTSYKLLDIYQDEELKNNYKTAISVGFEFNNNEQQLTDNDVSLEWNKVLKNIEKLKIEVK</sequence>
<keyword evidence="13" id="KW-0460">Magnesium</keyword>
<gene>
    <name evidence="23" type="primary">pheT</name>
    <name evidence="23" type="ORF">SGLAD_v1c07640</name>
</gene>
<evidence type="ECO:0000256" key="9">
    <source>
        <dbReference type="ARBA" id="ARBA00022598"/>
    </source>
</evidence>
<evidence type="ECO:0000256" key="17">
    <source>
        <dbReference type="ARBA" id="ARBA00033189"/>
    </source>
</evidence>
<dbReference type="Gene3D" id="2.40.50.140">
    <property type="entry name" value="Nucleic acid-binding proteins"/>
    <property type="match status" value="1"/>
</dbReference>
<dbReference type="GO" id="GO:0005524">
    <property type="term" value="F:ATP binding"/>
    <property type="evidence" value="ECO:0007669"/>
    <property type="project" value="UniProtKB-KW"/>
</dbReference>
<keyword evidence="15" id="KW-0648">Protein biosynthesis</keyword>
<evidence type="ECO:0000256" key="16">
    <source>
        <dbReference type="ARBA" id="ARBA00023146"/>
    </source>
</evidence>
<dbReference type="SUPFAM" id="SSF50249">
    <property type="entry name" value="Nucleic acid-binding proteins"/>
    <property type="match status" value="1"/>
</dbReference>
<evidence type="ECO:0000256" key="5">
    <source>
        <dbReference type="ARBA" id="ARBA00012814"/>
    </source>
</evidence>
<dbReference type="InterPro" id="IPR020825">
    <property type="entry name" value="Phe-tRNA_synthase-like_B3/B4"/>
</dbReference>
<dbReference type="SUPFAM" id="SSF54991">
    <property type="entry name" value="Anticodon-binding domain of PheRS"/>
    <property type="match status" value="1"/>
</dbReference>
<dbReference type="InterPro" id="IPR005147">
    <property type="entry name" value="tRNA_synthase_B5-dom"/>
</dbReference>
<dbReference type="InterPro" id="IPR033714">
    <property type="entry name" value="tRNA_bind_bactPheRS"/>
</dbReference>
<dbReference type="Gene3D" id="3.50.40.10">
    <property type="entry name" value="Phenylalanyl-trna Synthetase, Chain B, domain 3"/>
    <property type="match status" value="1"/>
</dbReference>
<dbReference type="GO" id="GO:0000049">
    <property type="term" value="F:tRNA binding"/>
    <property type="evidence" value="ECO:0007669"/>
    <property type="project" value="UniProtKB-UniRule"/>
</dbReference>
<dbReference type="RefSeq" id="WP_134297780.1">
    <property type="nucleotide sequence ID" value="NZ_CP038013.1"/>
</dbReference>
<evidence type="ECO:0000259" key="21">
    <source>
        <dbReference type="PROSITE" id="PS51447"/>
    </source>
</evidence>
<evidence type="ECO:0000256" key="15">
    <source>
        <dbReference type="ARBA" id="ARBA00022917"/>
    </source>
</evidence>
<keyword evidence="9" id="KW-0436">Ligase</keyword>
<protein>
    <recommendedName>
        <fullName evidence="6">Phenylalanine--tRNA ligase beta subunit</fullName>
        <ecNumber evidence="5">6.1.1.20</ecNumber>
    </recommendedName>
    <alternativeName>
        <fullName evidence="17">Phenylalanyl-tRNA synthetase beta subunit</fullName>
    </alternativeName>
</protein>
<dbReference type="PANTHER" id="PTHR10947:SF0">
    <property type="entry name" value="PHENYLALANINE--TRNA LIGASE BETA SUBUNIT"/>
    <property type="match status" value="1"/>
</dbReference>
<keyword evidence="12" id="KW-0067">ATP-binding</keyword>
<dbReference type="Gene3D" id="3.30.930.10">
    <property type="entry name" value="Bira Bifunctional Protein, Domain 2"/>
    <property type="match status" value="1"/>
</dbReference>
<dbReference type="EC" id="6.1.1.20" evidence="5"/>
<dbReference type="Pfam" id="PF01588">
    <property type="entry name" value="tRNA_bind"/>
    <property type="match status" value="1"/>
</dbReference>
<keyword evidence="8 19" id="KW-0820">tRNA-binding</keyword>
<dbReference type="InterPro" id="IPR045060">
    <property type="entry name" value="Phe-tRNA-ligase_IIc_bsu"/>
</dbReference>
<dbReference type="InterPro" id="IPR036690">
    <property type="entry name" value="Fdx_antiC-bd_sf"/>
</dbReference>
<evidence type="ECO:0000256" key="14">
    <source>
        <dbReference type="ARBA" id="ARBA00022884"/>
    </source>
</evidence>
<dbReference type="GO" id="GO:0004826">
    <property type="term" value="F:phenylalanine-tRNA ligase activity"/>
    <property type="evidence" value="ECO:0007669"/>
    <property type="project" value="UniProtKB-EC"/>
</dbReference>
<dbReference type="GO" id="GO:0000287">
    <property type="term" value="F:magnesium ion binding"/>
    <property type="evidence" value="ECO:0007669"/>
    <property type="project" value="InterPro"/>
</dbReference>
<evidence type="ECO:0000256" key="8">
    <source>
        <dbReference type="ARBA" id="ARBA00022555"/>
    </source>
</evidence>
<dbReference type="GO" id="GO:0006432">
    <property type="term" value="P:phenylalanyl-tRNA aminoacylation"/>
    <property type="evidence" value="ECO:0007669"/>
    <property type="project" value="InterPro"/>
</dbReference>
<comment type="subunit">
    <text evidence="4">Tetramer of two alpha and two beta subunits.</text>
</comment>
<dbReference type="InterPro" id="IPR041616">
    <property type="entry name" value="PheRS_beta_core"/>
</dbReference>
<keyword evidence="7" id="KW-0963">Cytoplasm</keyword>
<comment type="catalytic activity">
    <reaction evidence="18">
        <text>tRNA(Phe) + L-phenylalanine + ATP = L-phenylalanyl-tRNA(Phe) + AMP + diphosphate + H(+)</text>
        <dbReference type="Rhea" id="RHEA:19413"/>
        <dbReference type="Rhea" id="RHEA-COMP:9668"/>
        <dbReference type="Rhea" id="RHEA-COMP:9699"/>
        <dbReference type="ChEBI" id="CHEBI:15378"/>
        <dbReference type="ChEBI" id="CHEBI:30616"/>
        <dbReference type="ChEBI" id="CHEBI:33019"/>
        <dbReference type="ChEBI" id="CHEBI:58095"/>
        <dbReference type="ChEBI" id="CHEBI:78442"/>
        <dbReference type="ChEBI" id="CHEBI:78531"/>
        <dbReference type="ChEBI" id="CHEBI:456215"/>
        <dbReference type="EC" id="6.1.1.20"/>
    </reaction>
</comment>
<dbReference type="InterPro" id="IPR012340">
    <property type="entry name" value="NA-bd_OB-fold"/>
</dbReference>
<dbReference type="EMBL" id="CP038013">
    <property type="protein sequence ID" value="QBQ07963.1"/>
    <property type="molecule type" value="Genomic_DNA"/>
</dbReference>
<dbReference type="CDD" id="cd02796">
    <property type="entry name" value="tRNA_bind_bactPheRS"/>
    <property type="match status" value="1"/>
</dbReference>
<evidence type="ECO:0000256" key="10">
    <source>
        <dbReference type="ARBA" id="ARBA00022723"/>
    </source>
</evidence>
<dbReference type="SUPFAM" id="SSF55681">
    <property type="entry name" value="Class II aaRS and biotin synthetases"/>
    <property type="match status" value="1"/>
</dbReference>
<dbReference type="InterPro" id="IPR009061">
    <property type="entry name" value="DNA-bd_dom_put_sf"/>
</dbReference>
<keyword evidence="16 23" id="KW-0030">Aminoacyl-tRNA synthetase</keyword>
<evidence type="ECO:0000256" key="4">
    <source>
        <dbReference type="ARBA" id="ARBA00011209"/>
    </source>
</evidence>
<dbReference type="PANTHER" id="PTHR10947">
    <property type="entry name" value="PHENYLALANYL-TRNA SYNTHETASE BETA CHAIN AND LEUCINE-RICH REPEAT-CONTAINING PROTEIN 47"/>
    <property type="match status" value="1"/>
</dbReference>
<dbReference type="Proteomes" id="UP000294309">
    <property type="component" value="Chromosome"/>
</dbReference>
<dbReference type="NCBIfam" id="TIGR00472">
    <property type="entry name" value="pheT_bact"/>
    <property type="match status" value="1"/>
</dbReference>
<keyword evidence="11" id="KW-0547">Nucleotide-binding</keyword>
<name>A0A4P7AJP0_9MOLU</name>
<dbReference type="SUPFAM" id="SSF56037">
    <property type="entry name" value="PheT/TilS domain"/>
    <property type="match status" value="1"/>
</dbReference>
<proteinExistence type="inferred from homology"/>
<feature type="domain" description="FDX-ACB" evidence="21">
    <location>
        <begin position="713"/>
        <end position="805"/>
    </location>
</feature>
<comment type="similarity">
    <text evidence="3">Belongs to the phenylalanyl-tRNA synthetase beta subunit family. Type 1 subfamily.</text>
</comment>
<feature type="domain" description="B5" evidence="22">
    <location>
        <begin position="412"/>
        <end position="488"/>
    </location>
</feature>
<evidence type="ECO:0000256" key="1">
    <source>
        <dbReference type="ARBA" id="ARBA00001946"/>
    </source>
</evidence>
<dbReference type="InterPro" id="IPR045864">
    <property type="entry name" value="aa-tRNA-synth_II/BPL/LPL"/>
</dbReference>
<dbReference type="SMART" id="SM00896">
    <property type="entry name" value="FDX-ACB"/>
    <property type="match status" value="1"/>
</dbReference>
<dbReference type="SUPFAM" id="SSF46955">
    <property type="entry name" value="Putative DNA-binding domain"/>
    <property type="match status" value="1"/>
</dbReference>
<dbReference type="Pfam" id="PF03147">
    <property type="entry name" value="FDX-ACB"/>
    <property type="match status" value="1"/>
</dbReference>
<evidence type="ECO:0000256" key="19">
    <source>
        <dbReference type="PROSITE-ProRule" id="PRU00209"/>
    </source>
</evidence>
<dbReference type="PROSITE" id="PS51447">
    <property type="entry name" value="FDX_ACB"/>
    <property type="match status" value="1"/>
</dbReference>
<evidence type="ECO:0000256" key="12">
    <source>
        <dbReference type="ARBA" id="ARBA00022840"/>
    </source>
</evidence>
<reference evidence="23 24" key="1">
    <citation type="submission" date="2019-03" db="EMBL/GenBank/DDBJ databases">
        <title>Complete genome sequence of Spiroplasma gladiatoris TG-1 (DSM 22552).</title>
        <authorList>
            <person name="Lin Y.-C."/>
            <person name="Chou L."/>
            <person name="Kuo C.-H."/>
        </authorList>
    </citation>
    <scope>NUCLEOTIDE SEQUENCE [LARGE SCALE GENOMIC DNA]</scope>
    <source>
        <strain evidence="23 24">TG-1</strain>
    </source>
</reference>
<dbReference type="Gene3D" id="3.30.70.380">
    <property type="entry name" value="Ferrodoxin-fold anticodon-binding domain"/>
    <property type="match status" value="1"/>
</dbReference>
<evidence type="ECO:0000313" key="23">
    <source>
        <dbReference type="EMBL" id="QBQ07963.1"/>
    </source>
</evidence>
<evidence type="ECO:0000313" key="24">
    <source>
        <dbReference type="Proteomes" id="UP000294309"/>
    </source>
</evidence>
<keyword evidence="24" id="KW-1185">Reference proteome</keyword>
<keyword evidence="10" id="KW-0479">Metal-binding</keyword>
<dbReference type="InterPro" id="IPR004532">
    <property type="entry name" value="Phe-tRNA-ligase_IIc_bsu_bact"/>
</dbReference>
<feature type="domain" description="TRNA-binding" evidence="20">
    <location>
        <begin position="40"/>
        <end position="158"/>
    </location>
</feature>
<dbReference type="PROSITE" id="PS50886">
    <property type="entry name" value="TRBD"/>
    <property type="match status" value="1"/>
</dbReference>
<keyword evidence="14 19" id="KW-0694">RNA-binding</keyword>
<dbReference type="SMART" id="SM00874">
    <property type="entry name" value="B5"/>
    <property type="match status" value="1"/>
</dbReference>
<dbReference type="OrthoDB" id="9805455at2"/>
<evidence type="ECO:0000256" key="13">
    <source>
        <dbReference type="ARBA" id="ARBA00022842"/>
    </source>
</evidence>
<dbReference type="PROSITE" id="PS51483">
    <property type="entry name" value="B5"/>
    <property type="match status" value="1"/>
</dbReference>
<dbReference type="InterPro" id="IPR002547">
    <property type="entry name" value="tRNA-bd_dom"/>
</dbReference>
<comment type="cofactor">
    <cofactor evidence="1">
        <name>Mg(2+)</name>
        <dbReference type="ChEBI" id="CHEBI:18420"/>
    </cofactor>
</comment>
<evidence type="ECO:0000259" key="20">
    <source>
        <dbReference type="PROSITE" id="PS50886"/>
    </source>
</evidence>